<dbReference type="Proteomes" id="UP000693970">
    <property type="component" value="Unassembled WGS sequence"/>
</dbReference>
<keyword evidence="6" id="KW-0472">Membrane</keyword>
<dbReference type="EMBL" id="JAGRRH010000013">
    <property type="protein sequence ID" value="KAG7360599.1"/>
    <property type="molecule type" value="Genomic_DNA"/>
</dbReference>
<dbReference type="InterPro" id="IPR000873">
    <property type="entry name" value="AMP-dep_synth/lig_dom"/>
</dbReference>
<accession>A0A9K3PXE2</accession>
<keyword evidence="6" id="KW-0812">Transmembrane</keyword>
<keyword evidence="4" id="KW-0067">ATP-binding</keyword>
<feature type="domain" description="AMP-dependent synthetase/ligase" evidence="7">
    <location>
        <begin position="112"/>
        <end position="542"/>
    </location>
</feature>
<dbReference type="OrthoDB" id="1700726at2759"/>
<dbReference type="PANTHER" id="PTHR43272:SF83">
    <property type="entry name" value="ACYL-COA SYNTHETASE LONG-CHAIN, ISOFORM J"/>
    <property type="match status" value="1"/>
</dbReference>
<feature type="transmembrane region" description="Helical" evidence="6">
    <location>
        <begin position="6"/>
        <end position="28"/>
    </location>
</feature>
<reference evidence="8" key="2">
    <citation type="submission" date="2021-04" db="EMBL/GenBank/DDBJ databases">
        <authorList>
            <person name="Podell S."/>
        </authorList>
    </citation>
    <scope>NUCLEOTIDE SEQUENCE</scope>
    <source>
        <strain evidence="8">Hildebrandi</strain>
    </source>
</reference>
<keyword evidence="9" id="KW-1185">Reference proteome</keyword>
<evidence type="ECO:0000256" key="6">
    <source>
        <dbReference type="SAM" id="Phobius"/>
    </source>
</evidence>
<keyword evidence="6" id="KW-1133">Transmembrane helix</keyword>
<sequence length="724" mass="78791">MSKLAFLPLQILLIAIDLLISFLTLGWIKVLKKMSAPVPVRSVPVADDPSHRVREEFKGKLAMKPSNGASTLHEMAANSFKTHANEVCMRKRVFLGWKDDKKKVKKFAPDLIEMTYAQVGEKAYKFGAALRGIGGCVPSDANTTLDKVTKPCRIAIFENTCPEWMISALGAFSQSIGVATVYATLGIDAVTEAVVDNSISVIVCNKTNVKYLTEKCKDMPCLKVIVYTNDLISPDDTVDLPNSPPKGMQIYSFDEFVELGDTTKFPLTTPTPETTAVIMYTSGSTGKPKGVVITHQSTLAGCSAAEYVLALKSSDKYLAYLPLAHIMELMVEFVVLANGCSLNYADPKSLTATGAYPTGALEVFGPTHMVAVPKIWDTIKKGLLAKVSLSSPVAQVLVHTALQWRTFAVKYGLDTPLFNALVFKKFKKAVGGNLKWALSGGGPLNGEVQEFIRVAFALPLIQGYGLTETCAGLTIQAEDDDRPGVAGQPIPSCEVKLVSTPDVCDRGGLPYLSTDRKDVDGNPVWGRGEVMVKGGNVTSGYYMMPDKTKEVFLEDGWFATGDIGQFLEDGSIRIVDRKKNLVKLKSGEYVALEKMEMVYGNSDFVDAISGGICCYADGDMDRPVALFQLNEVVAMKWAKANGVSGDFEAVQKSKQLYDAVMKSFNEEHAKSDLSHIEKINGVVMLTSPWTPENGCLTAANKLQRRAVIEQFSVEFEGVKQKGIF</sequence>
<comment type="similarity">
    <text evidence="1">Belongs to the ATP-dependent AMP-binding enzyme family.</text>
</comment>
<evidence type="ECO:0000256" key="2">
    <source>
        <dbReference type="ARBA" id="ARBA00022598"/>
    </source>
</evidence>
<evidence type="ECO:0000256" key="3">
    <source>
        <dbReference type="ARBA" id="ARBA00022741"/>
    </source>
</evidence>
<dbReference type="GO" id="GO:0016020">
    <property type="term" value="C:membrane"/>
    <property type="evidence" value="ECO:0007669"/>
    <property type="project" value="TreeGrafter"/>
</dbReference>
<evidence type="ECO:0000313" key="9">
    <source>
        <dbReference type="Proteomes" id="UP000693970"/>
    </source>
</evidence>
<evidence type="ECO:0000256" key="4">
    <source>
        <dbReference type="ARBA" id="ARBA00022840"/>
    </source>
</evidence>
<keyword evidence="3" id="KW-0547">Nucleotide-binding</keyword>
<gene>
    <name evidence="8" type="ORF">IV203_035698</name>
</gene>
<dbReference type="PROSITE" id="PS00455">
    <property type="entry name" value="AMP_BINDING"/>
    <property type="match status" value="1"/>
</dbReference>
<dbReference type="AlphaFoldDB" id="A0A9K3PXE2"/>
<evidence type="ECO:0000313" key="8">
    <source>
        <dbReference type="EMBL" id="KAG7360599.1"/>
    </source>
</evidence>
<proteinExistence type="inferred from homology"/>
<evidence type="ECO:0000256" key="1">
    <source>
        <dbReference type="ARBA" id="ARBA00006432"/>
    </source>
</evidence>
<comment type="catalytic activity">
    <reaction evidence="5">
        <text>a long-chain fatty acid + ATP + CoA = a long-chain fatty acyl-CoA + AMP + diphosphate</text>
        <dbReference type="Rhea" id="RHEA:15421"/>
        <dbReference type="ChEBI" id="CHEBI:30616"/>
        <dbReference type="ChEBI" id="CHEBI:33019"/>
        <dbReference type="ChEBI" id="CHEBI:57287"/>
        <dbReference type="ChEBI" id="CHEBI:57560"/>
        <dbReference type="ChEBI" id="CHEBI:83139"/>
        <dbReference type="ChEBI" id="CHEBI:456215"/>
        <dbReference type="EC" id="6.2.1.3"/>
    </reaction>
</comment>
<keyword evidence="2" id="KW-0436">Ligase</keyword>
<evidence type="ECO:0000259" key="7">
    <source>
        <dbReference type="Pfam" id="PF00501"/>
    </source>
</evidence>
<name>A0A9K3PXE2_9STRA</name>
<dbReference type="GO" id="GO:0004467">
    <property type="term" value="F:long-chain fatty acid-CoA ligase activity"/>
    <property type="evidence" value="ECO:0007669"/>
    <property type="project" value="UniProtKB-EC"/>
</dbReference>
<reference evidence="8" key="1">
    <citation type="journal article" date="2021" name="Sci. Rep.">
        <title>Diploid genomic architecture of Nitzschia inconspicua, an elite biomass production diatom.</title>
        <authorList>
            <person name="Oliver A."/>
            <person name="Podell S."/>
            <person name="Pinowska A."/>
            <person name="Traller J.C."/>
            <person name="Smith S.R."/>
            <person name="McClure R."/>
            <person name="Beliaev A."/>
            <person name="Bohutskyi P."/>
            <person name="Hill E.A."/>
            <person name="Rabines A."/>
            <person name="Zheng H."/>
            <person name="Allen L.Z."/>
            <person name="Kuo A."/>
            <person name="Grigoriev I.V."/>
            <person name="Allen A.E."/>
            <person name="Hazlebeck D."/>
            <person name="Allen E.E."/>
        </authorList>
    </citation>
    <scope>NUCLEOTIDE SEQUENCE</scope>
    <source>
        <strain evidence="8">Hildebrandi</strain>
    </source>
</reference>
<protein>
    <submittedName>
        <fullName evidence="8">AMP-forming long-chain acyl-CoA synthetase</fullName>
    </submittedName>
</protein>
<dbReference type="GO" id="GO:0005783">
    <property type="term" value="C:endoplasmic reticulum"/>
    <property type="evidence" value="ECO:0007669"/>
    <property type="project" value="TreeGrafter"/>
</dbReference>
<dbReference type="Pfam" id="PF00501">
    <property type="entry name" value="AMP-binding"/>
    <property type="match status" value="1"/>
</dbReference>
<comment type="caution">
    <text evidence="8">The sequence shown here is derived from an EMBL/GenBank/DDBJ whole genome shotgun (WGS) entry which is preliminary data.</text>
</comment>
<dbReference type="InterPro" id="IPR020845">
    <property type="entry name" value="AMP-binding_CS"/>
</dbReference>
<dbReference type="GO" id="GO:0005524">
    <property type="term" value="F:ATP binding"/>
    <property type="evidence" value="ECO:0007669"/>
    <property type="project" value="UniProtKB-KW"/>
</dbReference>
<dbReference type="PANTHER" id="PTHR43272">
    <property type="entry name" value="LONG-CHAIN-FATTY-ACID--COA LIGASE"/>
    <property type="match status" value="1"/>
</dbReference>
<evidence type="ECO:0000256" key="5">
    <source>
        <dbReference type="ARBA" id="ARBA00036813"/>
    </source>
</evidence>
<organism evidence="8 9">
    <name type="scientific">Nitzschia inconspicua</name>
    <dbReference type="NCBI Taxonomy" id="303405"/>
    <lineage>
        <taxon>Eukaryota</taxon>
        <taxon>Sar</taxon>
        <taxon>Stramenopiles</taxon>
        <taxon>Ochrophyta</taxon>
        <taxon>Bacillariophyta</taxon>
        <taxon>Bacillariophyceae</taxon>
        <taxon>Bacillariophycidae</taxon>
        <taxon>Bacillariales</taxon>
        <taxon>Bacillariaceae</taxon>
        <taxon>Nitzschia</taxon>
    </lineage>
</organism>